<dbReference type="AlphaFoldDB" id="A0A1R1J724"/>
<comment type="caution">
    <text evidence="1">The sequence shown here is derived from an EMBL/GenBank/DDBJ whole genome shotgun (WGS) entry which is preliminary data.</text>
</comment>
<gene>
    <name evidence="1" type="ORF">BW685_22145</name>
</gene>
<proteinExistence type="predicted"/>
<dbReference type="Proteomes" id="UP000187194">
    <property type="component" value="Unassembled WGS sequence"/>
</dbReference>
<name>A0A1R1J724_9BURK</name>
<organism evidence="1 2">
    <name type="scientific">Burkholderia ubonensis</name>
    <dbReference type="NCBI Taxonomy" id="101571"/>
    <lineage>
        <taxon>Bacteria</taxon>
        <taxon>Pseudomonadati</taxon>
        <taxon>Pseudomonadota</taxon>
        <taxon>Betaproteobacteria</taxon>
        <taxon>Burkholderiales</taxon>
        <taxon>Burkholderiaceae</taxon>
        <taxon>Burkholderia</taxon>
        <taxon>Burkholderia cepacia complex</taxon>
    </lineage>
</organism>
<dbReference type="EMBL" id="MTJZ01000034">
    <property type="protein sequence ID" value="OMG71125.1"/>
    <property type="molecule type" value="Genomic_DNA"/>
</dbReference>
<evidence type="ECO:0000313" key="1">
    <source>
        <dbReference type="EMBL" id="OMG71125.1"/>
    </source>
</evidence>
<protein>
    <submittedName>
        <fullName evidence="1">Uncharacterized protein</fullName>
    </submittedName>
</protein>
<dbReference type="RefSeq" id="WP_076479845.1">
    <property type="nucleotide sequence ID" value="NZ_MTJZ01000034.1"/>
</dbReference>
<sequence>MLKRDKVAYSELPLSLAEIIPVSSFLKAYDHGESKTIMAWYLDSRTNKQREIEFSQDLGRLLSRSERERNFPAAREVVLRDGGVKVHIANRLEPGTDVRYETYVAFDPITSAQLAEAEQIFFAPFVQDPADVIWPAIQKANFRAVYAGWPAADKMRYWVGVLYRLRRQTGEGGRNEDEAFTPALLTRMRAVDPGIDSILATILAELGRMEMTRPDVMRAAFNQRTGASI</sequence>
<evidence type="ECO:0000313" key="2">
    <source>
        <dbReference type="Proteomes" id="UP000187194"/>
    </source>
</evidence>
<accession>A0A1R1J724</accession>
<reference evidence="1 2" key="1">
    <citation type="submission" date="2017-01" db="EMBL/GenBank/DDBJ databases">
        <title>Phylogeographic, genomic and meropenem susceptibility analysis of Burkholderia ubonensis.</title>
        <authorList>
            <person name="Price E.P."/>
            <person name="Sarovich D.S."/>
            <person name="Webb J.R."/>
            <person name="Hall C.M."/>
            <person name="Sahl J.W."/>
            <person name="Kaestli M."/>
            <person name="Mayo M."/>
            <person name="Harrington G."/>
            <person name="Baker A.L."/>
            <person name="Sidak-Loftis L.C."/>
            <person name="Lummis M."/>
            <person name="Schupp J.M."/>
            <person name="Gillece J.D."/>
            <person name="Tuanyok A."/>
            <person name="Warner J."/>
            <person name="Busch J.D."/>
            <person name="Keim P."/>
            <person name="Currie B.J."/>
            <person name="Wagner D.M."/>
        </authorList>
    </citation>
    <scope>NUCLEOTIDE SEQUENCE [LARGE SCALE GENOMIC DNA]</scope>
    <source>
        <strain evidence="1 2">A21</strain>
    </source>
</reference>